<dbReference type="AlphaFoldDB" id="A0A8H5LS74"/>
<keyword evidence="8" id="KW-1185">Reference proteome</keyword>
<dbReference type="GO" id="GO:0016702">
    <property type="term" value="F:oxidoreductase activity, acting on single donors with incorporation of molecular oxygen, incorporation of two atoms of oxygen"/>
    <property type="evidence" value="ECO:0007669"/>
    <property type="project" value="InterPro"/>
</dbReference>
<dbReference type="SUPFAM" id="SSF48484">
    <property type="entry name" value="Lipoxigenase"/>
    <property type="match status" value="1"/>
</dbReference>
<sequence length="922" mass="105005">MASRDDVVIVVMGCTGTGKSSFVRLLTGDSSVKVSDSLESETRAVKVVRFTDRTSGRNITIVDTPGFDDSRTDITDTVVLKEITSFLLDEYDNNRKVDGLVYLHRIIDTRFGGQSNINLRMFQQLCGPDAYKNVVVSTTFWDQLNSPRLGEKRELELKKKFFSEMVQGGATFTRQNCTMDSARKVLRHVLTLDPVDVQIVNEIRKEGKSLEETSAGSIHGEEVERLIAKHRQEIAEIRKEMNKVKEMTASTKRELEKLRNENKQKIAKLENEKLDLKKGLEDETKMRETLEVEAEKEKNLRKEFLLKRESTRIPSRNRGSGARQMSSFEVPLDNPPPYEEALASQDLTDGTFQFAYSDEYPPYLEHIPSKYKTNILNIFDFKSLLQTTVATFSLPDLTRFSDSTVIRNLDDLVYRNHRLHEKVRSETRRGPISQLTLGMFYIKNIGHRSDWYTDAAFGQQQFTGVNPTTITLAPSGWIEEFEAVARDQDRGDITEILSADPKSLYIQDYSHFRPVVGLPMDGEIKCDGRYGCSSVVLFHLEPNGMLHPLAITLDYKGSMGNSVTIFNERPQSTTLGDESQDWPWRYAKMCAQVSDWFQHELVVHLVYTHLVEEVLIVAARRTLPSSHVVLKLLEPHWQTTLSLNEAARSTLVPKIIIGMTGFTDRQTYAFIKDGYRNFDWAGSYVPNDLERRGFPIEKLDDKKYHNYGYARNILRMWEILRRFVRTVLEDTYTGGDQEVATDPAIAAFCGQVRSVDGGQLLSFPSISTLDELVDFITMCIHIASPQHTAVNYLQQYYQTFVPNRPSALFKPIPESLSELQAYGEDSIMSALPSHRSRDWLLMAQVPYLLSMEVAEDNTILHYATNAINSSATLAVIRNAARAFKDDLEHFALTVTEYSDDLDDQQTPYHVLDPNRTAISILI</sequence>
<evidence type="ECO:0000313" key="8">
    <source>
        <dbReference type="Proteomes" id="UP000518752"/>
    </source>
</evidence>
<dbReference type="Gene3D" id="3.10.450.60">
    <property type="match status" value="1"/>
</dbReference>
<dbReference type="OrthoDB" id="407298at2759"/>
<keyword evidence="4" id="KW-0560">Oxidoreductase</keyword>
<comment type="caution">
    <text evidence="7">The sequence shown here is derived from an EMBL/GenBank/DDBJ whole genome shotgun (WGS) entry which is preliminary data.</text>
</comment>
<dbReference type="InterPro" id="IPR036226">
    <property type="entry name" value="LipOase_C_sf"/>
</dbReference>
<keyword evidence="5" id="KW-0175">Coiled coil</keyword>
<dbReference type="InterPro" id="IPR006073">
    <property type="entry name" value="GTP-bd"/>
</dbReference>
<feature type="coiled-coil region" evidence="5">
    <location>
        <begin position="220"/>
        <end position="300"/>
    </location>
</feature>
<keyword evidence="3" id="KW-0223">Dioxygenase</keyword>
<gene>
    <name evidence="7" type="ORF">D9757_010648</name>
</gene>
<name>A0A8H5LS74_9AGAR</name>
<dbReference type="GO" id="GO:0046872">
    <property type="term" value="F:metal ion binding"/>
    <property type="evidence" value="ECO:0007669"/>
    <property type="project" value="UniProtKB-KW"/>
</dbReference>
<accession>A0A8H5LS74</accession>
<dbReference type="GO" id="GO:0043651">
    <property type="term" value="P:linoleic acid metabolic process"/>
    <property type="evidence" value="ECO:0007669"/>
    <property type="project" value="UniProtKB-ARBA"/>
</dbReference>
<dbReference type="Pfam" id="PF00305">
    <property type="entry name" value="Lipoxygenase"/>
    <property type="match status" value="1"/>
</dbReference>
<evidence type="ECO:0000256" key="5">
    <source>
        <dbReference type="SAM" id="Coils"/>
    </source>
</evidence>
<evidence type="ECO:0000259" key="6">
    <source>
        <dbReference type="PROSITE" id="PS51393"/>
    </source>
</evidence>
<dbReference type="PROSITE" id="PS51393">
    <property type="entry name" value="LIPOXYGENASE_3"/>
    <property type="match status" value="1"/>
</dbReference>
<dbReference type="CDD" id="cd00882">
    <property type="entry name" value="Ras_like_GTPase"/>
    <property type="match status" value="1"/>
</dbReference>
<dbReference type="EMBL" id="JAACJN010000142">
    <property type="protein sequence ID" value="KAF5367597.1"/>
    <property type="molecule type" value="Genomic_DNA"/>
</dbReference>
<proteinExistence type="predicted"/>
<dbReference type="GO" id="GO:0005525">
    <property type="term" value="F:GTP binding"/>
    <property type="evidence" value="ECO:0007669"/>
    <property type="project" value="InterPro"/>
</dbReference>
<dbReference type="Gene3D" id="3.40.50.300">
    <property type="entry name" value="P-loop containing nucleotide triphosphate hydrolases"/>
    <property type="match status" value="1"/>
</dbReference>
<reference evidence="7 8" key="1">
    <citation type="journal article" date="2020" name="ISME J.">
        <title>Uncovering the hidden diversity of litter-decomposition mechanisms in mushroom-forming fungi.</title>
        <authorList>
            <person name="Floudas D."/>
            <person name="Bentzer J."/>
            <person name="Ahren D."/>
            <person name="Johansson T."/>
            <person name="Persson P."/>
            <person name="Tunlid A."/>
        </authorList>
    </citation>
    <scope>NUCLEOTIDE SEQUENCE [LARGE SCALE GENOMIC DNA]</scope>
    <source>
        <strain evidence="7 8">CBS 406.79</strain>
    </source>
</reference>
<dbReference type="InterPro" id="IPR013819">
    <property type="entry name" value="LipOase_C"/>
</dbReference>
<organism evidence="7 8">
    <name type="scientific">Collybiopsis confluens</name>
    <dbReference type="NCBI Taxonomy" id="2823264"/>
    <lineage>
        <taxon>Eukaryota</taxon>
        <taxon>Fungi</taxon>
        <taxon>Dikarya</taxon>
        <taxon>Basidiomycota</taxon>
        <taxon>Agaricomycotina</taxon>
        <taxon>Agaricomycetes</taxon>
        <taxon>Agaricomycetidae</taxon>
        <taxon>Agaricales</taxon>
        <taxon>Marasmiineae</taxon>
        <taxon>Omphalotaceae</taxon>
        <taxon>Collybiopsis</taxon>
    </lineage>
</organism>
<keyword evidence="2" id="KW-0479">Metal-binding</keyword>
<feature type="domain" description="Lipoxygenase" evidence="6">
    <location>
        <begin position="451"/>
        <end position="922"/>
    </location>
</feature>
<dbReference type="Gene3D" id="1.20.245.10">
    <property type="entry name" value="Lipoxygenase-1, Domain 5"/>
    <property type="match status" value="1"/>
</dbReference>
<evidence type="ECO:0000256" key="4">
    <source>
        <dbReference type="ARBA" id="ARBA00023002"/>
    </source>
</evidence>
<evidence type="ECO:0000256" key="3">
    <source>
        <dbReference type="ARBA" id="ARBA00022964"/>
    </source>
</evidence>
<evidence type="ECO:0000313" key="7">
    <source>
        <dbReference type="EMBL" id="KAF5367597.1"/>
    </source>
</evidence>
<dbReference type="GO" id="GO:0034440">
    <property type="term" value="P:lipid oxidation"/>
    <property type="evidence" value="ECO:0007669"/>
    <property type="project" value="InterPro"/>
</dbReference>
<dbReference type="InterPro" id="IPR027417">
    <property type="entry name" value="P-loop_NTPase"/>
</dbReference>
<dbReference type="PANTHER" id="PTHR11771">
    <property type="entry name" value="LIPOXYGENASE"/>
    <property type="match status" value="1"/>
</dbReference>
<protein>
    <recommendedName>
        <fullName evidence="1">Manganese lipoxygenase</fullName>
    </recommendedName>
</protein>
<dbReference type="Pfam" id="PF01926">
    <property type="entry name" value="MMR_HSR1"/>
    <property type="match status" value="1"/>
</dbReference>
<dbReference type="InterPro" id="IPR000907">
    <property type="entry name" value="LipOase"/>
</dbReference>
<evidence type="ECO:0000256" key="2">
    <source>
        <dbReference type="ARBA" id="ARBA00022723"/>
    </source>
</evidence>
<dbReference type="SUPFAM" id="SSF52540">
    <property type="entry name" value="P-loop containing nucleoside triphosphate hydrolases"/>
    <property type="match status" value="1"/>
</dbReference>
<dbReference type="Proteomes" id="UP000518752">
    <property type="component" value="Unassembled WGS sequence"/>
</dbReference>
<evidence type="ECO:0000256" key="1">
    <source>
        <dbReference type="ARBA" id="ARBA00021175"/>
    </source>
</evidence>